<evidence type="ECO:0000313" key="5">
    <source>
        <dbReference type="Proteomes" id="UP000808337"/>
    </source>
</evidence>
<sequence>MKPYACYPGARARFQPMHSNVRSPYNFNVPFTSGKETRPAANIVRNEGSFEIQLAVPGFAKDQIKIEVNEDQLIVTATNPNQDDQKLKFIRQEFEALSFKRVFRLHRNANSSALKASFDQGILTIIIPDKEPETIKIAIQ</sequence>
<dbReference type="CDD" id="cd06464">
    <property type="entry name" value="ACD_sHsps-like"/>
    <property type="match status" value="1"/>
</dbReference>
<dbReference type="Pfam" id="PF00011">
    <property type="entry name" value="HSP20"/>
    <property type="match status" value="1"/>
</dbReference>
<dbReference type="Gene3D" id="2.60.40.790">
    <property type="match status" value="1"/>
</dbReference>
<evidence type="ECO:0000256" key="1">
    <source>
        <dbReference type="PROSITE-ProRule" id="PRU00285"/>
    </source>
</evidence>
<comment type="similarity">
    <text evidence="1 2">Belongs to the small heat shock protein (HSP20) family.</text>
</comment>
<reference evidence="4 5" key="1">
    <citation type="submission" date="2020-10" db="EMBL/GenBank/DDBJ databases">
        <title>Connecting structure to function with the recovery of over 1000 high-quality activated sludge metagenome-assembled genomes encoding full-length rRNA genes using long-read sequencing.</title>
        <authorList>
            <person name="Singleton C.M."/>
            <person name="Petriglieri F."/>
            <person name="Kristensen J.M."/>
            <person name="Kirkegaard R.H."/>
            <person name="Michaelsen T.Y."/>
            <person name="Andersen M.H."/>
            <person name="Karst S.M."/>
            <person name="Dueholm M.S."/>
            <person name="Nielsen P.H."/>
            <person name="Albertsen M."/>
        </authorList>
    </citation>
    <scope>NUCLEOTIDE SEQUENCE [LARGE SCALE GENOMIC DNA]</scope>
    <source>
        <strain evidence="4">Ribe_18-Q3-R11-54_MAXAC.273</strain>
    </source>
</reference>
<feature type="domain" description="SHSP" evidence="3">
    <location>
        <begin position="32"/>
        <end position="140"/>
    </location>
</feature>
<protein>
    <submittedName>
        <fullName evidence="4">Hsp20/alpha crystallin family protein</fullName>
    </submittedName>
</protein>
<dbReference type="Proteomes" id="UP000808337">
    <property type="component" value="Unassembled WGS sequence"/>
</dbReference>
<organism evidence="4 5">
    <name type="scientific">Candidatus Opimibacter skivensis</name>
    <dbReference type="NCBI Taxonomy" id="2982028"/>
    <lineage>
        <taxon>Bacteria</taxon>
        <taxon>Pseudomonadati</taxon>
        <taxon>Bacteroidota</taxon>
        <taxon>Saprospiria</taxon>
        <taxon>Saprospirales</taxon>
        <taxon>Saprospiraceae</taxon>
        <taxon>Candidatus Opimibacter</taxon>
    </lineage>
</organism>
<dbReference type="PANTHER" id="PTHR47062">
    <property type="match status" value="1"/>
</dbReference>
<gene>
    <name evidence="4" type="ORF">IPP15_07900</name>
</gene>
<dbReference type="AlphaFoldDB" id="A0A9D7SUE6"/>
<dbReference type="InterPro" id="IPR002068">
    <property type="entry name" value="A-crystallin/Hsp20_dom"/>
</dbReference>
<comment type="caution">
    <text evidence="4">The sequence shown here is derived from an EMBL/GenBank/DDBJ whole genome shotgun (WGS) entry which is preliminary data.</text>
</comment>
<dbReference type="PANTHER" id="PTHR47062:SF1">
    <property type="entry name" value="SMALL HEAT SHOCK PROTEIN IBPA"/>
    <property type="match status" value="1"/>
</dbReference>
<dbReference type="EMBL" id="JADKGY010000006">
    <property type="protein sequence ID" value="MBK9982334.1"/>
    <property type="molecule type" value="Genomic_DNA"/>
</dbReference>
<dbReference type="PROSITE" id="PS01031">
    <property type="entry name" value="SHSP"/>
    <property type="match status" value="1"/>
</dbReference>
<evidence type="ECO:0000256" key="2">
    <source>
        <dbReference type="RuleBase" id="RU003616"/>
    </source>
</evidence>
<dbReference type="InterPro" id="IPR008978">
    <property type="entry name" value="HSP20-like_chaperone"/>
</dbReference>
<evidence type="ECO:0000313" key="4">
    <source>
        <dbReference type="EMBL" id="MBK9982334.1"/>
    </source>
</evidence>
<dbReference type="SUPFAM" id="SSF49764">
    <property type="entry name" value="HSP20-like chaperones"/>
    <property type="match status" value="1"/>
</dbReference>
<evidence type="ECO:0000259" key="3">
    <source>
        <dbReference type="PROSITE" id="PS01031"/>
    </source>
</evidence>
<name>A0A9D7SUE6_9BACT</name>
<accession>A0A9D7SUE6</accession>
<proteinExistence type="inferred from homology"/>